<comment type="caution">
    <text evidence="1">The sequence shown here is derived from an EMBL/GenBank/DDBJ whole genome shotgun (WGS) entry which is preliminary data.</text>
</comment>
<gene>
    <name evidence="1" type="ORF">ACE02L_11995</name>
</gene>
<organism evidence="1 2">
    <name type="scientific">Shewanella seohaensis</name>
    <dbReference type="NCBI Taxonomy" id="755175"/>
    <lineage>
        <taxon>Bacteria</taxon>
        <taxon>Pseudomonadati</taxon>
        <taxon>Pseudomonadota</taxon>
        <taxon>Gammaproteobacteria</taxon>
        <taxon>Alteromonadales</taxon>
        <taxon>Shewanellaceae</taxon>
        <taxon>Shewanella</taxon>
    </lineage>
</organism>
<proteinExistence type="predicted"/>
<protein>
    <submittedName>
        <fullName evidence="1">Type II toxin-antitoxin system YafO family toxin</fullName>
    </submittedName>
</protein>
<sequence length="126" mass="14515">MGRSVKVFKTPMALWDDPAIKPIVEQFKLYKSEGHVPITFGRDAPLVRPSDAKFAGIHHLHLGNFNAINRQYNRTSDAWLIYTTGFINLDHFLLIDILSPDAHERAESIDLMLEYVESALKFREQF</sequence>
<dbReference type="EMBL" id="JBHFGJ010000005">
    <property type="protein sequence ID" value="MFB2653455.1"/>
    <property type="molecule type" value="Genomic_DNA"/>
</dbReference>
<reference evidence="1 2" key="1">
    <citation type="submission" date="2024-09" db="EMBL/GenBank/DDBJ databases">
        <authorList>
            <person name="Zhang Y."/>
        </authorList>
    </citation>
    <scope>NUCLEOTIDE SEQUENCE [LARGE SCALE GENOMIC DNA]</scope>
    <source>
        <strain evidence="1 2">SH314</strain>
    </source>
</reference>
<dbReference type="InterPro" id="IPR020353">
    <property type="entry name" value="Toxin_YafO"/>
</dbReference>
<keyword evidence="2" id="KW-1185">Reference proteome</keyword>
<name>A0ABV4VWA8_9GAMM</name>
<dbReference type="Proteomes" id="UP001576726">
    <property type="component" value="Unassembled WGS sequence"/>
</dbReference>
<dbReference type="RefSeq" id="WP_374919330.1">
    <property type="nucleotide sequence ID" value="NZ_JBHFGJ010000005.1"/>
</dbReference>
<accession>A0ABV4VWA8</accession>
<dbReference type="Pfam" id="PF13957">
    <property type="entry name" value="YafO_toxin"/>
    <property type="match status" value="1"/>
</dbReference>
<evidence type="ECO:0000313" key="1">
    <source>
        <dbReference type="EMBL" id="MFB2653455.1"/>
    </source>
</evidence>
<evidence type="ECO:0000313" key="2">
    <source>
        <dbReference type="Proteomes" id="UP001576726"/>
    </source>
</evidence>